<proteinExistence type="inferred from homology"/>
<keyword evidence="11" id="KW-1185">Reference proteome</keyword>
<comment type="subcellular location">
    <subcellularLocation>
        <location evidence="1">Cytoplasm</location>
        <location evidence="1">Cytoskeleton</location>
        <location evidence="1">Spindle</location>
    </subcellularLocation>
    <subcellularLocation>
        <location evidence="2">Midbody</location>
    </subcellularLocation>
</comment>
<protein>
    <recommendedName>
        <fullName evidence="12">CCD69 protein</fullName>
    </recommendedName>
</protein>
<dbReference type="Proteomes" id="UP000694408">
    <property type="component" value="Unplaced"/>
</dbReference>
<dbReference type="AlphaFoldDB" id="A0A8C5IDI6"/>
<dbReference type="GO" id="GO:0030496">
    <property type="term" value="C:midbody"/>
    <property type="evidence" value="ECO:0007669"/>
    <property type="project" value="UniProtKB-SubCell"/>
</dbReference>
<evidence type="ECO:0008006" key="12">
    <source>
        <dbReference type="Google" id="ProtNLM"/>
    </source>
</evidence>
<dbReference type="InterPro" id="IPR051293">
    <property type="entry name" value="MTUS1/CCDC69"/>
</dbReference>
<dbReference type="PROSITE" id="PS51257">
    <property type="entry name" value="PROKAR_LIPOPROTEIN"/>
    <property type="match status" value="1"/>
</dbReference>
<sequence length="224" mass="24747">MSRSGGASCPNVPALVALSSCSPTELQGAHEQEKLLLTETHHRSEAALQVPAEKSLGRGACGGLRTICWFCHDAPHGHLSPWCAWGLHQLLQPWCYLGTTAQKATPDTSHSAFSLVLLGENSGTEFPGCAMGSKPVLGGVELPWTQVMALQEHGSPNPFWEQELESLHFVIEMKNEHIHGLDKKLLHLETVEERNLQLEEKVKTLQQENEDLQVRTQNHLVMAR</sequence>
<accession>A0A8C5IDI6</accession>
<dbReference type="GO" id="GO:0005634">
    <property type="term" value="C:nucleus"/>
    <property type="evidence" value="ECO:0007669"/>
    <property type="project" value="TreeGrafter"/>
</dbReference>
<dbReference type="Ensembl" id="ENSJHYT00000001473.1">
    <property type="protein sequence ID" value="ENSJHYP00000001167.1"/>
    <property type="gene ID" value="ENSJHYG00000001018.1"/>
</dbReference>
<keyword evidence="5 9" id="KW-0175">Coiled coil</keyword>
<dbReference type="PANTHER" id="PTHR24200:SF6">
    <property type="entry name" value="COILED-COIL DOMAIN-CONTAINING PROTEIN 69"/>
    <property type="match status" value="1"/>
</dbReference>
<dbReference type="PANTHER" id="PTHR24200">
    <property type="entry name" value="TOUCAN, ISOFORM A"/>
    <property type="match status" value="1"/>
</dbReference>
<evidence type="ECO:0000256" key="7">
    <source>
        <dbReference type="ARBA" id="ARBA00023288"/>
    </source>
</evidence>
<evidence type="ECO:0000313" key="11">
    <source>
        <dbReference type="Proteomes" id="UP000694408"/>
    </source>
</evidence>
<evidence type="ECO:0000256" key="4">
    <source>
        <dbReference type="ARBA" id="ARBA00022707"/>
    </source>
</evidence>
<evidence type="ECO:0000256" key="3">
    <source>
        <dbReference type="ARBA" id="ARBA00022490"/>
    </source>
</evidence>
<evidence type="ECO:0000256" key="2">
    <source>
        <dbReference type="ARBA" id="ARBA00004214"/>
    </source>
</evidence>
<evidence type="ECO:0000256" key="1">
    <source>
        <dbReference type="ARBA" id="ARBA00004186"/>
    </source>
</evidence>
<evidence type="ECO:0000313" key="10">
    <source>
        <dbReference type="Ensembl" id="ENSJHYP00000001167.1"/>
    </source>
</evidence>
<keyword evidence="4" id="KW-0519">Myristate</keyword>
<comment type="similarity">
    <text evidence="8">Belongs to the CCDC69 family.</text>
</comment>
<keyword evidence="3" id="KW-0963">Cytoplasm</keyword>
<evidence type="ECO:0000256" key="5">
    <source>
        <dbReference type="ARBA" id="ARBA00023054"/>
    </source>
</evidence>
<evidence type="ECO:0000256" key="6">
    <source>
        <dbReference type="ARBA" id="ARBA00023212"/>
    </source>
</evidence>
<feature type="coiled-coil region" evidence="9">
    <location>
        <begin position="181"/>
        <end position="215"/>
    </location>
</feature>
<name>A0A8C5IDI6_JUNHY</name>
<dbReference type="GO" id="GO:0008017">
    <property type="term" value="F:microtubule binding"/>
    <property type="evidence" value="ECO:0007669"/>
    <property type="project" value="TreeGrafter"/>
</dbReference>
<evidence type="ECO:0000256" key="9">
    <source>
        <dbReference type="SAM" id="Coils"/>
    </source>
</evidence>
<dbReference type="GO" id="GO:0005737">
    <property type="term" value="C:cytoplasm"/>
    <property type="evidence" value="ECO:0007669"/>
    <property type="project" value="TreeGrafter"/>
</dbReference>
<keyword evidence="7" id="KW-0449">Lipoprotein</keyword>
<organism evidence="10 11">
    <name type="scientific">Junco hyemalis</name>
    <name type="common">Dark-eyed junco</name>
    <dbReference type="NCBI Taxonomy" id="40217"/>
    <lineage>
        <taxon>Eukaryota</taxon>
        <taxon>Metazoa</taxon>
        <taxon>Chordata</taxon>
        <taxon>Craniata</taxon>
        <taxon>Vertebrata</taxon>
        <taxon>Euteleostomi</taxon>
        <taxon>Archelosauria</taxon>
        <taxon>Archosauria</taxon>
        <taxon>Dinosauria</taxon>
        <taxon>Saurischia</taxon>
        <taxon>Theropoda</taxon>
        <taxon>Coelurosauria</taxon>
        <taxon>Aves</taxon>
        <taxon>Neognathae</taxon>
        <taxon>Neoaves</taxon>
        <taxon>Telluraves</taxon>
        <taxon>Australaves</taxon>
        <taxon>Passeriformes</taxon>
        <taxon>Passerellidae</taxon>
        <taxon>Junco</taxon>
    </lineage>
</organism>
<reference evidence="10" key="1">
    <citation type="submission" date="2025-08" db="UniProtKB">
        <authorList>
            <consortium name="Ensembl"/>
        </authorList>
    </citation>
    <scope>IDENTIFICATION</scope>
</reference>
<dbReference type="GO" id="GO:0005819">
    <property type="term" value="C:spindle"/>
    <property type="evidence" value="ECO:0007669"/>
    <property type="project" value="UniProtKB-SubCell"/>
</dbReference>
<keyword evidence="6" id="KW-0206">Cytoskeleton</keyword>
<reference evidence="10" key="2">
    <citation type="submission" date="2025-09" db="UniProtKB">
        <authorList>
            <consortium name="Ensembl"/>
        </authorList>
    </citation>
    <scope>IDENTIFICATION</scope>
</reference>
<evidence type="ECO:0000256" key="8">
    <source>
        <dbReference type="ARBA" id="ARBA00038407"/>
    </source>
</evidence>